<keyword evidence="2" id="KW-0663">Pyridoxal phosphate</keyword>
<dbReference type="InterPro" id="IPR036390">
    <property type="entry name" value="WH_DNA-bd_sf"/>
</dbReference>
<evidence type="ECO:0000256" key="3">
    <source>
        <dbReference type="ARBA" id="ARBA00023015"/>
    </source>
</evidence>
<dbReference type="Pfam" id="PF00155">
    <property type="entry name" value="Aminotran_1_2"/>
    <property type="match status" value="1"/>
</dbReference>
<dbReference type="PANTHER" id="PTHR46577:SF1">
    <property type="entry name" value="HTH-TYPE TRANSCRIPTIONAL REGULATORY PROTEIN GABR"/>
    <property type="match status" value="1"/>
</dbReference>
<dbReference type="InterPro" id="IPR015421">
    <property type="entry name" value="PyrdxlP-dep_Trfase_major"/>
</dbReference>
<keyword evidence="7" id="KW-0032">Aminotransferase</keyword>
<dbReference type="InterPro" id="IPR015424">
    <property type="entry name" value="PyrdxlP-dep_Trfase"/>
</dbReference>
<dbReference type="Proteomes" id="UP000245890">
    <property type="component" value="Unassembled WGS sequence"/>
</dbReference>
<keyword evidence="7" id="KW-0808">Transferase</keyword>
<dbReference type="CDD" id="cd00609">
    <property type="entry name" value="AAT_like"/>
    <property type="match status" value="1"/>
</dbReference>
<reference evidence="7 8" key="1">
    <citation type="submission" date="2018-05" db="EMBL/GenBank/DDBJ databases">
        <title>Description of Sphingomonas pokkalii sp nov, isolated from the rhizosphere of saline tolerant pokkali rice and its draft genome analysis.</title>
        <authorList>
            <person name="Menon R."/>
            <person name="Kumari S."/>
            <person name="Rameshkumar N."/>
        </authorList>
    </citation>
    <scope>NUCLEOTIDE SEQUENCE [LARGE SCALE GENOMIC DNA]</scope>
    <source>
        <strain evidence="7 8">L3B27</strain>
    </source>
</reference>
<keyword evidence="5" id="KW-0804">Transcription</keyword>
<dbReference type="SUPFAM" id="SSF46785">
    <property type="entry name" value="Winged helix' DNA-binding domain"/>
    <property type="match status" value="1"/>
</dbReference>
<keyword evidence="3" id="KW-0805">Transcription regulation</keyword>
<protein>
    <submittedName>
        <fullName evidence="7">PLP-dependent aminotransferase family protein</fullName>
    </submittedName>
</protein>
<dbReference type="GO" id="GO:0003700">
    <property type="term" value="F:DNA-binding transcription factor activity"/>
    <property type="evidence" value="ECO:0007669"/>
    <property type="project" value="InterPro"/>
</dbReference>
<dbReference type="GO" id="GO:0030170">
    <property type="term" value="F:pyridoxal phosphate binding"/>
    <property type="evidence" value="ECO:0007669"/>
    <property type="project" value="InterPro"/>
</dbReference>
<dbReference type="EMBL" id="QENQ01000001">
    <property type="protein sequence ID" value="PVX28802.1"/>
    <property type="molecule type" value="Genomic_DNA"/>
</dbReference>
<evidence type="ECO:0000256" key="2">
    <source>
        <dbReference type="ARBA" id="ARBA00022898"/>
    </source>
</evidence>
<dbReference type="PROSITE" id="PS50949">
    <property type="entry name" value="HTH_GNTR"/>
    <property type="match status" value="1"/>
</dbReference>
<gene>
    <name evidence="7" type="ORF">DD559_05225</name>
</gene>
<comment type="similarity">
    <text evidence="1">In the C-terminal section; belongs to the class-I pyridoxal-phosphate-dependent aminotransferase family.</text>
</comment>
<dbReference type="PANTHER" id="PTHR46577">
    <property type="entry name" value="HTH-TYPE TRANSCRIPTIONAL REGULATORY PROTEIN GABR"/>
    <property type="match status" value="1"/>
</dbReference>
<comment type="caution">
    <text evidence="7">The sequence shown here is derived from an EMBL/GenBank/DDBJ whole genome shotgun (WGS) entry which is preliminary data.</text>
</comment>
<dbReference type="InterPro" id="IPR004839">
    <property type="entry name" value="Aminotransferase_I/II_large"/>
</dbReference>
<dbReference type="InterPro" id="IPR000524">
    <property type="entry name" value="Tscrpt_reg_HTH_GntR"/>
</dbReference>
<keyword evidence="8" id="KW-1185">Reference proteome</keyword>
<dbReference type="Gene3D" id="1.10.10.10">
    <property type="entry name" value="Winged helix-like DNA-binding domain superfamily/Winged helix DNA-binding domain"/>
    <property type="match status" value="1"/>
</dbReference>
<feature type="domain" description="HTH gntR-type" evidence="6">
    <location>
        <begin position="21"/>
        <end position="89"/>
    </location>
</feature>
<dbReference type="SUPFAM" id="SSF53383">
    <property type="entry name" value="PLP-dependent transferases"/>
    <property type="match status" value="1"/>
</dbReference>
<evidence type="ECO:0000256" key="4">
    <source>
        <dbReference type="ARBA" id="ARBA00023125"/>
    </source>
</evidence>
<dbReference type="CDD" id="cd07377">
    <property type="entry name" value="WHTH_GntR"/>
    <property type="match status" value="1"/>
</dbReference>
<accession>A0A2U0SBP6</accession>
<name>A0A2U0SBP6_9SPHN</name>
<dbReference type="Gene3D" id="3.90.1150.10">
    <property type="entry name" value="Aspartate Aminotransferase, domain 1"/>
    <property type="match status" value="1"/>
</dbReference>
<dbReference type="InterPro" id="IPR036388">
    <property type="entry name" value="WH-like_DNA-bd_sf"/>
</dbReference>
<dbReference type="OrthoDB" id="9808770at2"/>
<dbReference type="SMART" id="SM00345">
    <property type="entry name" value="HTH_GNTR"/>
    <property type="match status" value="1"/>
</dbReference>
<evidence type="ECO:0000256" key="1">
    <source>
        <dbReference type="ARBA" id="ARBA00005384"/>
    </source>
</evidence>
<evidence type="ECO:0000313" key="8">
    <source>
        <dbReference type="Proteomes" id="UP000245890"/>
    </source>
</evidence>
<dbReference type="InterPro" id="IPR015422">
    <property type="entry name" value="PyrdxlP-dep_Trfase_small"/>
</dbReference>
<organism evidence="7 8">
    <name type="scientific">Sphingomonas pokkalii</name>
    <dbReference type="NCBI Taxonomy" id="2175090"/>
    <lineage>
        <taxon>Bacteria</taxon>
        <taxon>Pseudomonadati</taxon>
        <taxon>Pseudomonadota</taxon>
        <taxon>Alphaproteobacteria</taxon>
        <taxon>Sphingomonadales</taxon>
        <taxon>Sphingomonadaceae</taxon>
        <taxon>Sphingomonas</taxon>
    </lineage>
</organism>
<evidence type="ECO:0000256" key="5">
    <source>
        <dbReference type="ARBA" id="ARBA00023163"/>
    </source>
</evidence>
<evidence type="ECO:0000259" key="6">
    <source>
        <dbReference type="PROSITE" id="PS50949"/>
    </source>
</evidence>
<dbReference type="InterPro" id="IPR051446">
    <property type="entry name" value="HTH_trans_reg/aminotransferase"/>
</dbReference>
<dbReference type="GO" id="GO:0008483">
    <property type="term" value="F:transaminase activity"/>
    <property type="evidence" value="ECO:0007669"/>
    <property type="project" value="UniProtKB-KW"/>
</dbReference>
<dbReference type="Pfam" id="PF00392">
    <property type="entry name" value="GntR"/>
    <property type="match status" value="1"/>
</dbReference>
<keyword evidence="4" id="KW-0238">DNA-binding</keyword>
<dbReference type="Gene3D" id="3.40.640.10">
    <property type="entry name" value="Type I PLP-dependent aspartate aminotransferase-like (Major domain)"/>
    <property type="match status" value="1"/>
</dbReference>
<evidence type="ECO:0000313" key="7">
    <source>
        <dbReference type="EMBL" id="PVX28802.1"/>
    </source>
</evidence>
<dbReference type="GO" id="GO:0003677">
    <property type="term" value="F:DNA binding"/>
    <property type="evidence" value="ECO:0007669"/>
    <property type="project" value="UniProtKB-KW"/>
</dbReference>
<dbReference type="AlphaFoldDB" id="A0A2U0SBP6"/>
<sequence>MGSVRQKAMQGWKPDITGTLGPKYLAIAEAIARDVEAGMLNAGDRLPPQRMLAEALGVDLTTITRAYGEAQRLGLIEGDGRRGSFVRGKSEPAGILYKEPADAGMNAPPEAPDRLLEKAFAASVAQLLGRSDGPAPFHYQPRGGMALAREAGAALLRGRGIPAQEDMVLVSAGGQHALHAVISTELQPGDVLAVGAFVYPGLLSVARRYGLKLRAVPSDAEGMLPDALAMACAEGAVAVYLVPTNDNPTTATMGQSRRAALAAVIREHGIKLIEDDAYGMLPERPLAPIAALVPERSWHIASVSKILSPGLRVAWVAAPDVAAAWRLAADLHETAVMAPPLNVAVVADWLHGSTFDTLCTATRAEARARQAIARSVLRADSFHAQEEGYHLWMPLPDGANATEIVYALRPQGLSVVAGDAFAVEPASAPPALRISIGGSTPRDRLERALRLLDALTTPDVTRKIALV</sequence>
<proteinExistence type="inferred from homology"/>